<dbReference type="EMBL" id="FORY01000002">
    <property type="protein sequence ID" value="SFJ12529.1"/>
    <property type="molecule type" value="Genomic_DNA"/>
</dbReference>
<evidence type="ECO:0000256" key="1">
    <source>
        <dbReference type="ARBA" id="ARBA00006484"/>
    </source>
</evidence>
<dbReference type="PANTHER" id="PTHR42879:SF6">
    <property type="entry name" value="NADPH-DEPENDENT REDUCTASE BACG"/>
    <property type="match status" value="1"/>
</dbReference>
<evidence type="ECO:0000256" key="2">
    <source>
        <dbReference type="RuleBase" id="RU000363"/>
    </source>
</evidence>
<dbReference type="InterPro" id="IPR002347">
    <property type="entry name" value="SDR_fam"/>
</dbReference>
<name>A0A1I3NTJ6_9RHOB</name>
<dbReference type="SUPFAM" id="SSF51735">
    <property type="entry name" value="NAD(P)-binding Rossmann-fold domains"/>
    <property type="match status" value="1"/>
</dbReference>
<evidence type="ECO:0000313" key="4">
    <source>
        <dbReference type="Proteomes" id="UP000183299"/>
    </source>
</evidence>
<comment type="similarity">
    <text evidence="1 2">Belongs to the short-chain dehydrogenases/reductases (SDR) family.</text>
</comment>
<proteinExistence type="inferred from homology"/>
<protein>
    <submittedName>
        <fullName evidence="3">NAD(P)-dependent dehydrogenase, short-chain alcohol dehydrogenase family</fullName>
    </submittedName>
</protein>
<dbReference type="InterPro" id="IPR050259">
    <property type="entry name" value="SDR"/>
</dbReference>
<dbReference type="STRING" id="576117.SAMN04488138_10277"/>
<dbReference type="NCBIfam" id="NF005468">
    <property type="entry name" value="PRK07062.1"/>
    <property type="match status" value="1"/>
</dbReference>
<dbReference type="Proteomes" id="UP000183299">
    <property type="component" value="Unassembled WGS sequence"/>
</dbReference>
<organism evidence="3 4">
    <name type="scientific">Celeribacter halophilus</name>
    <dbReference type="NCBI Taxonomy" id="576117"/>
    <lineage>
        <taxon>Bacteria</taxon>
        <taxon>Pseudomonadati</taxon>
        <taxon>Pseudomonadota</taxon>
        <taxon>Alphaproteobacteria</taxon>
        <taxon>Rhodobacterales</taxon>
        <taxon>Roseobacteraceae</taxon>
        <taxon>Celeribacter</taxon>
    </lineage>
</organism>
<dbReference type="GeneID" id="98663888"/>
<dbReference type="AlphaFoldDB" id="A0A1I3NTJ6"/>
<dbReference type="InterPro" id="IPR036291">
    <property type="entry name" value="NAD(P)-bd_dom_sf"/>
</dbReference>
<gene>
    <name evidence="3" type="ORF">SAMN04488138_10277</name>
</gene>
<reference evidence="3 4" key="1">
    <citation type="submission" date="2016-10" db="EMBL/GenBank/DDBJ databases">
        <authorList>
            <person name="de Groot N.N."/>
        </authorList>
    </citation>
    <scope>NUCLEOTIDE SEQUENCE [LARGE SCALE GENOMIC DNA]</scope>
    <source>
        <strain evidence="3 4">CGMCC 1.8891</strain>
    </source>
</reference>
<evidence type="ECO:0000313" key="3">
    <source>
        <dbReference type="EMBL" id="SFJ12529.1"/>
    </source>
</evidence>
<sequence>MNTYDYKGCVAVVTGGSSGIGLETVKLLLASGAKVAFCARNENRLSDVSAVLKRDFGEDNVYTQAFSVLEPEAVNVFAAEVQARFGGCDLLVNNAGQGRLSTFADTSDEDWRAEYELKIFSQVYPTRAFMPMLKEAKGAIVAVNSLLAYQPEPHMVCTSSARAGVQNLLKSLSVELAPDVRVNSILLGLVGSGQWTRRFAEREDKSVSREEWYGALAKRKGIPLGRLGDPQEAAHAIAFLGSRAASYITGAQLEVSGGLSRYI</sequence>
<dbReference type="PRINTS" id="PR00081">
    <property type="entry name" value="GDHRDH"/>
</dbReference>
<dbReference type="PANTHER" id="PTHR42879">
    <property type="entry name" value="3-OXOACYL-(ACYL-CARRIER-PROTEIN) REDUCTASE"/>
    <property type="match status" value="1"/>
</dbReference>
<accession>A0A1I3NTJ6</accession>
<keyword evidence="4" id="KW-1185">Reference proteome</keyword>
<dbReference type="Gene3D" id="3.40.50.720">
    <property type="entry name" value="NAD(P)-binding Rossmann-like Domain"/>
    <property type="match status" value="1"/>
</dbReference>
<dbReference type="OrthoDB" id="9793325at2"/>
<dbReference type="Pfam" id="PF00106">
    <property type="entry name" value="adh_short"/>
    <property type="match status" value="1"/>
</dbReference>
<dbReference type="PRINTS" id="PR00080">
    <property type="entry name" value="SDRFAMILY"/>
</dbReference>
<dbReference type="FunFam" id="3.40.50.720:FF:000084">
    <property type="entry name" value="Short-chain dehydrogenase reductase"/>
    <property type="match status" value="1"/>
</dbReference>
<dbReference type="RefSeq" id="WP_066605874.1">
    <property type="nucleotide sequence ID" value="NZ_FORY01000002.1"/>
</dbReference>